<feature type="transmembrane region" description="Helical" evidence="6">
    <location>
        <begin position="25"/>
        <end position="45"/>
    </location>
</feature>
<feature type="transmembrane region" description="Helical" evidence="6">
    <location>
        <begin position="311"/>
        <end position="341"/>
    </location>
</feature>
<feature type="transmembrane region" description="Helical" evidence="6">
    <location>
        <begin position="430"/>
        <end position="450"/>
    </location>
</feature>
<evidence type="ECO:0000256" key="5">
    <source>
        <dbReference type="ARBA" id="ARBA00023136"/>
    </source>
</evidence>
<accession>A0A846QI78</accession>
<protein>
    <submittedName>
        <fullName evidence="9">Putative ABC transport system permease protein</fullName>
    </submittedName>
</protein>
<comment type="subcellular location">
    <subcellularLocation>
        <location evidence="1">Cell membrane</location>
        <topology evidence="1">Multi-pass membrane protein</topology>
    </subcellularLocation>
</comment>
<keyword evidence="5 6" id="KW-0472">Membrane</keyword>
<reference evidence="9 10" key="1">
    <citation type="submission" date="2020-03" db="EMBL/GenBank/DDBJ databases">
        <title>Genomic Encyclopedia of Type Strains, Phase IV (KMG-IV): sequencing the most valuable type-strain genomes for metagenomic binning, comparative biology and taxonomic classification.</title>
        <authorList>
            <person name="Goeker M."/>
        </authorList>
    </citation>
    <scope>NUCLEOTIDE SEQUENCE [LARGE SCALE GENOMIC DNA]</scope>
    <source>
        <strain evidence="9 10">DSM 24233</strain>
    </source>
</reference>
<feature type="transmembrane region" description="Helical" evidence="6">
    <location>
        <begin position="265"/>
        <end position="290"/>
    </location>
</feature>
<keyword evidence="3 6" id="KW-0812">Transmembrane</keyword>
<feature type="transmembrane region" description="Helical" evidence="6">
    <location>
        <begin position="773"/>
        <end position="796"/>
    </location>
</feature>
<dbReference type="Pfam" id="PF02687">
    <property type="entry name" value="FtsX"/>
    <property type="match status" value="2"/>
</dbReference>
<comment type="caution">
    <text evidence="9">The sequence shown here is derived from an EMBL/GenBank/DDBJ whole genome shotgun (WGS) entry which is preliminary data.</text>
</comment>
<keyword evidence="10" id="KW-1185">Reference proteome</keyword>
<feature type="transmembrane region" description="Helical" evidence="6">
    <location>
        <begin position="720"/>
        <end position="741"/>
    </location>
</feature>
<dbReference type="AlphaFoldDB" id="A0A846QI78"/>
<dbReference type="Proteomes" id="UP000580856">
    <property type="component" value="Unassembled WGS sequence"/>
</dbReference>
<feature type="domain" description="MacB-like periplasmic core" evidence="8">
    <location>
        <begin position="27"/>
        <end position="229"/>
    </location>
</feature>
<evidence type="ECO:0000313" key="10">
    <source>
        <dbReference type="Proteomes" id="UP000580856"/>
    </source>
</evidence>
<dbReference type="PANTHER" id="PTHR30287">
    <property type="entry name" value="MEMBRANE COMPONENT OF PREDICTED ABC SUPERFAMILY METABOLITE UPTAKE TRANSPORTER"/>
    <property type="match status" value="1"/>
</dbReference>
<feature type="transmembrane region" description="Helical" evidence="6">
    <location>
        <begin position="404"/>
        <end position="424"/>
    </location>
</feature>
<name>A0A846QI78_9BACT</name>
<sequence length="845" mass="88457">MSIATDIGLALRLARRELRGGARGFAVFLACLALGAATIAAVGSFSASVDAGLRTDARRLLGGDLQIIRSQLAPPPDVAELLAARGRVSHIVRMRTMARSDSGAATLAELKAVDASYPLYGSVELASGKPLATALALKGGIHGAVVEQELLARLGINLGDVINVGEGHLRVTDVILREPDRVSQFFGLGPRIMISTSGLAASGLLRPDTLARHVLNLRLPGVATLEQVSALESELEAAHPGADWRIHRFNQSARGLRRFTDTMDMYLTLVGLSALLVGGVGVAGAVRGFLAGRLRTIAVMKALGASRRMTTSVYLTQVLALALAGCVTGAVGGAAAAAAVAEPLAERLGVPIGNGLHLEPMVEAVAYGLLTALAFSLWPLSSAGRIGPARLFRGYADAAPQRPTPAAIGATALATLAFFALLWLTADARAVTFGFAAAAVICAGVLFVYARIVRRTASRIPSPAQPHLRQALANIHRPGASTGSVIFSLGLGLTVLTSVALVDGNIQDIAGRRTPGQAPSYFLVDIPRADMAELAQAALDIPGVSRLEREPSVRGRITHINGRPARPEDVDPSVAWALNSDRSLTFAHAQPDKITLASGTWWDGDYAGPPVICLDHDIAKGFGMRLGDTLTVNILGRPITASVVCTRHIDWTTAAVNHAIIFGPGVLENAPYTFIATAYAEPGAEASLFAMLTKRFPHVVVISMRRVLADVQGIIDNIGLAVRATAAVTLLAGLLVLSEALRANLRSRHRDAVIFKVLGATPRDIMLALTLEFALLGAAAALLATALGVAGAWTFVHFVLETQWILPVGPMLAIPAGGVAATVMLGLLGVRRTLAQSAWTVLRNE</sequence>
<evidence type="ECO:0000256" key="4">
    <source>
        <dbReference type="ARBA" id="ARBA00022989"/>
    </source>
</evidence>
<dbReference type="RefSeq" id="WP_167940907.1">
    <property type="nucleotide sequence ID" value="NZ_JAATJA010000001.1"/>
</dbReference>
<dbReference type="InterPro" id="IPR025857">
    <property type="entry name" value="MacB_PCD"/>
</dbReference>
<evidence type="ECO:0000313" key="9">
    <source>
        <dbReference type="EMBL" id="NJB67891.1"/>
    </source>
</evidence>
<feature type="transmembrane region" description="Helical" evidence="6">
    <location>
        <begin position="808"/>
        <end position="830"/>
    </location>
</feature>
<proteinExistence type="predicted"/>
<evidence type="ECO:0000256" key="3">
    <source>
        <dbReference type="ARBA" id="ARBA00022692"/>
    </source>
</evidence>
<evidence type="ECO:0000256" key="6">
    <source>
        <dbReference type="SAM" id="Phobius"/>
    </source>
</evidence>
<dbReference type="PANTHER" id="PTHR30287:SF1">
    <property type="entry name" value="INNER MEMBRANE PROTEIN"/>
    <property type="match status" value="1"/>
</dbReference>
<dbReference type="InterPro" id="IPR038766">
    <property type="entry name" value="Membrane_comp_ABC_pdt"/>
</dbReference>
<evidence type="ECO:0000259" key="7">
    <source>
        <dbReference type="Pfam" id="PF02687"/>
    </source>
</evidence>
<dbReference type="InterPro" id="IPR003838">
    <property type="entry name" value="ABC3_permease_C"/>
</dbReference>
<dbReference type="Pfam" id="PF12704">
    <property type="entry name" value="MacB_PCD"/>
    <property type="match status" value="1"/>
</dbReference>
<feature type="transmembrane region" description="Helical" evidence="6">
    <location>
        <begin position="361"/>
        <end position="383"/>
    </location>
</feature>
<evidence type="ECO:0000256" key="2">
    <source>
        <dbReference type="ARBA" id="ARBA00022475"/>
    </source>
</evidence>
<keyword evidence="2" id="KW-1003">Cell membrane</keyword>
<feature type="domain" description="ABC3 transporter permease C-terminal" evidence="7">
    <location>
        <begin position="726"/>
        <end position="836"/>
    </location>
</feature>
<evidence type="ECO:0000259" key="8">
    <source>
        <dbReference type="Pfam" id="PF12704"/>
    </source>
</evidence>
<evidence type="ECO:0000256" key="1">
    <source>
        <dbReference type="ARBA" id="ARBA00004651"/>
    </source>
</evidence>
<gene>
    <name evidence="9" type="ORF">GGQ74_001531</name>
</gene>
<keyword evidence="4 6" id="KW-1133">Transmembrane helix</keyword>
<feature type="transmembrane region" description="Helical" evidence="6">
    <location>
        <begin position="479"/>
        <end position="502"/>
    </location>
</feature>
<organism evidence="9 10">
    <name type="scientific">Desulfobaculum xiamenense</name>
    <dbReference type="NCBI Taxonomy" id="995050"/>
    <lineage>
        <taxon>Bacteria</taxon>
        <taxon>Pseudomonadati</taxon>
        <taxon>Thermodesulfobacteriota</taxon>
        <taxon>Desulfovibrionia</taxon>
        <taxon>Desulfovibrionales</taxon>
        <taxon>Desulfovibrionaceae</taxon>
        <taxon>Desulfobaculum</taxon>
    </lineage>
</organism>
<dbReference type="EMBL" id="JAATJA010000001">
    <property type="protein sequence ID" value="NJB67891.1"/>
    <property type="molecule type" value="Genomic_DNA"/>
</dbReference>
<dbReference type="GO" id="GO:0005886">
    <property type="term" value="C:plasma membrane"/>
    <property type="evidence" value="ECO:0007669"/>
    <property type="project" value="UniProtKB-SubCell"/>
</dbReference>
<feature type="domain" description="ABC3 transporter permease C-terminal" evidence="7">
    <location>
        <begin position="270"/>
        <end position="387"/>
    </location>
</feature>